<dbReference type="RefSeq" id="XP_003033490.1">
    <property type="nucleotide sequence ID" value="XM_003033444.1"/>
</dbReference>
<keyword evidence="3" id="KW-1185">Reference proteome</keyword>
<name>D8Q1Y3_SCHCM</name>
<feature type="region of interest" description="Disordered" evidence="1">
    <location>
        <begin position="250"/>
        <end position="324"/>
    </location>
</feature>
<gene>
    <name evidence="2" type="ORF">SCHCODRAFT_234430</name>
</gene>
<proteinExistence type="predicted"/>
<evidence type="ECO:0000313" key="2">
    <source>
        <dbReference type="EMBL" id="EFI98587.1"/>
    </source>
</evidence>
<dbReference type="VEuPathDB" id="FungiDB:SCHCODRAFT_02665940"/>
<reference evidence="2 3" key="1">
    <citation type="journal article" date="2010" name="Nat. Biotechnol.">
        <title>Genome sequence of the model mushroom Schizophyllum commune.</title>
        <authorList>
            <person name="Ohm R.A."/>
            <person name="de Jong J.F."/>
            <person name="Lugones L.G."/>
            <person name="Aerts A."/>
            <person name="Kothe E."/>
            <person name="Stajich J.E."/>
            <person name="de Vries R.P."/>
            <person name="Record E."/>
            <person name="Levasseur A."/>
            <person name="Baker S.E."/>
            <person name="Bartholomew K.A."/>
            <person name="Coutinho P.M."/>
            <person name="Erdmann S."/>
            <person name="Fowler T.J."/>
            <person name="Gathman A.C."/>
            <person name="Lombard V."/>
            <person name="Henrissat B."/>
            <person name="Knabe N."/>
            <person name="Kuees U."/>
            <person name="Lilly W.W."/>
            <person name="Lindquist E."/>
            <person name="Lucas S."/>
            <person name="Magnuson J.K."/>
            <person name="Piumi F."/>
            <person name="Raudaskoski M."/>
            <person name="Salamov A."/>
            <person name="Schmutz J."/>
            <person name="Schwarze F.W.M.R."/>
            <person name="vanKuyk P.A."/>
            <person name="Horton J.S."/>
            <person name="Grigoriev I.V."/>
            <person name="Woesten H.A.B."/>
        </authorList>
    </citation>
    <scope>NUCLEOTIDE SEQUENCE [LARGE SCALE GENOMIC DNA]</scope>
    <source>
        <strain evidence="3">H4-8 / FGSC 9210</strain>
    </source>
</reference>
<dbReference type="EMBL" id="GL377305">
    <property type="protein sequence ID" value="EFI98587.1"/>
    <property type="molecule type" value="Genomic_DNA"/>
</dbReference>
<dbReference type="AlphaFoldDB" id="D8Q1Y3"/>
<dbReference type="KEGG" id="scm:SCHCO_02665940"/>
<dbReference type="OrthoDB" id="10425033at2759"/>
<sequence length="324" mass="36661">MIDCVHGLPGSLETTHEELKQFHSIRLAIGTWEFRSGRWERCLNLNGFFNLELRALGSGCAAFYPMKPSLRECVRRLEANKIEGLPFDEVFPELCFEYTIFIFDNGRIKIFLFDGQDRVYPAPIGAAKARLEQEAEGIRKDLPSSEDILPNSEFVFRSHLNPCVAIPDMLLKLRYRHGDADSPKWKNAPQQELDLFQTLSPADYMLDRTKWDVLTEPPSSQRYKMDGIRFSARNRPVHTDGPQVLKSKIPTRDVKTAASPSVKAPACAPSTNPSAKPSRIPRLSLASGNFAPPLAQPRMRTRSQSKRDAMNNGEHKLVTSSRDY</sequence>
<organism evidence="3">
    <name type="scientific">Schizophyllum commune (strain H4-8 / FGSC 9210)</name>
    <name type="common">Split gill fungus</name>
    <dbReference type="NCBI Taxonomy" id="578458"/>
    <lineage>
        <taxon>Eukaryota</taxon>
        <taxon>Fungi</taxon>
        <taxon>Dikarya</taxon>
        <taxon>Basidiomycota</taxon>
        <taxon>Agaricomycotina</taxon>
        <taxon>Agaricomycetes</taxon>
        <taxon>Agaricomycetidae</taxon>
        <taxon>Agaricales</taxon>
        <taxon>Schizophyllaceae</taxon>
        <taxon>Schizophyllum</taxon>
    </lineage>
</organism>
<dbReference type="HOGENOM" id="CLU_858312_0_0_1"/>
<protein>
    <submittedName>
        <fullName evidence="2">Uncharacterized protein</fullName>
    </submittedName>
</protein>
<dbReference type="InParanoid" id="D8Q1Y3"/>
<evidence type="ECO:0000313" key="3">
    <source>
        <dbReference type="Proteomes" id="UP000007431"/>
    </source>
</evidence>
<feature type="compositionally biased region" description="Basic and acidic residues" evidence="1">
    <location>
        <begin position="305"/>
        <end position="324"/>
    </location>
</feature>
<dbReference type="GeneID" id="9591040"/>
<dbReference type="Proteomes" id="UP000007431">
    <property type="component" value="Unassembled WGS sequence"/>
</dbReference>
<evidence type="ECO:0000256" key="1">
    <source>
        <dbReference type="SAM" id="MobiDB-lite"/>
    </source>
</evidence>
<accession>D8Q1Y3</accession>